<keyword evidence="1" id="KW-0812">Transmembrane</keyword>
<keyword evidence="1" id="KW-0472">Membrane</keyword>
<proteinExistence type="predicted"/>
<reference evidence="2" key="1">
    <citation type="submission" date="2019-01" db="EMBL/GenBank/DDBJ databases">
        <title>Whole Genome Sequencing for Putative Detection of Antimicrobial Resistance and Potential Virulence Factors in Chryseobacterium indologenes isolated from Nile Tilapia in Tanzania.</title>
        <authorList>
            <person name="Mwega E."/>
            <person name="Mutoloki S."/>
            <person name="Mugimba K."/>
            <person name="Colquhoun D."/>
            <person name="Mdegela R."/>
            <person name="Evensen O."/>
            <person name="Wasteson Y."/>
        </authorList>
    </citation>
    <scope>NUCLEOTIDE SEQUENCE [LARGE SCALE GENOMIC DNA]</scope>
    <source>
        <strain evidence="2">StR 01</strain>
    </source>
</reference>
<organism evidence="2">
    <name type="scientific">Chryseobacterium indologenes</name>
    <name type="common">Flavobacterium indologenes</name>
    <dbReference type="NCBI Taxonomy" id="253"/>
    <lineage>
        <taxon>Bacteria</taxon>
        <taxon>Pseudomonadati</taxon>
        <taxon>Bacteroidota</taxon>
        <taxon>Flavobacteriia</taxon>
        <taxon>Flavobacteriales</taxon>
        <taxon>Weeksellaceae</taxon>
        <taxon>Chryseobacterium group</taxon>
        <taxon>Chryseobacterium</taxon>
    </lineage>
</organism>
<feature type="transmembrane region" description="Helical" evidence="1">
    <location>
        <begin position="126"/>
        <end position="151"/>
    </location>
</feature>
<evidence type="ECO:0000256" key="1">
    <source>
        <dbReference type="SAM" id="Phobius"/>
    </source>
</evidence>
<name>A0A411DTS2_CHRID</name>
<evidence type="ECO:0000313" key="2">
    <source>
        <dbReference type="EMBL" id="QBA23776.1"/>
    </source>
</evidence>
<dbReference type="AlphaFoldDB" id="A0A411DTS2"/>
<dbReference type="EMBL" id="CP035532">
    <property type="protein sequence ID" value="QBA23776.1"/>
    <property type="molecule type" value="Genomic_DNA"/>
</dbReference>
<feature type="transmembrane region" description="Helical" evidence="1">
    <location>
        <begin position="75"/>
        <end position="96"/>
    </location>
</feature>
<gene>
    <name evidence="2" type="ORF">EU348_00005</name>
</gene>
<accession>A0A411DTS2</accession>
<keyword evidence="1" id="KW-1133">Transmembrane helix</keyword>
<sequence length="172" mass="19443">MNHLKTGNAYFGQDSFKKYKYKTVIYLLNLVLYGMYFFGRMGSEVDVSGLDYAVSGILSLFLILGGYLNAKKRMIYRTVLWMFFVNVFLFVCSGLFDQFGNDFNILSTGNSDSFLFTLALLVYNGYLFPLTVILEGSGIALLFPVVLSFILPSTGYMIGKKLHQNKQNSTNI</sequence>
<feature type="transmembrane region" description="Helical" evidence="1">
    <location>
        <begin position="50"/>
        <end position="68"/>
    </location>
</feature>
<feature type="transmembrane region" description="Helical" evidence="1">
    <location>
        <begin position="21"/>
        <end position="38"/>
    </location>
</feature>
<protein>
    <submittedName>
        <fullName evidence="2">Uncharacterized protein</fullName>
    </submittedName>
</protein>